<evidence type="ECO:0000313" key="3">
    <source>
        <dbReference type="EMBL" id="ALE94304.1"/>
    </source>
</evidence>
<dbReference type="Gene3D" id="2.60.120.260">
    <property type="entry name" value="Galactose-binding domain-like"/>
    <property type="match status" value="1"/>
</dbReference>
<keyword evidence="2" id="KW-0472">Membrane</keyword>
<keyword evidence="2" id="KW-1133">Transmembrane helix</keyword>
<name>A0A0M4QJI2_9MICC</name>
<gene>
    <name evidence="3" type="ORF">AOC05_15315</name>
</gene>
<sequence>MPQAIDVGSILGGRYKVTGRILASAEDDIILDGLDQVLNRPVSILVSAVENSGNLTQSAREVATGERMSAVSILDLGTQDGSTYLIASRTSPADLLDLVVPTELADEDVYREPFFTDTLGTEIFGSARDDAPKGGPYVYEDNTPLTPAHQYPAVLPMPATPPPAALPAATAAHAATPAAAVVPPKDAAPKVTLWSEDDYGFINDDHNAATSQGRKGGTFPAEVLAASGDFDPAEDFDEDDENAPRTGGRWLTGIIVAVLVVGALVFAVSHIGSLINGGNLAGDTSPATQSQSQTTAGAETSSVPPVAPVVPPVVVGTTDVTTYVAGAARYGDQFIPRLKDATDGNKGTYWPTVEFSNDSFAGVTDSIDLAIELQAEATIDSVTINQIGGSGGQFNVLTNSAPSLDGATKIGSGSFSAPDFTLKAAPGVKAKYVIISFTQLPKLQPFVTYPYGMKIAEISIK</sequence>
<proteinExistence type="predicted"/>
<feature type="transmembrane region" description="Helical" evidence="2">
    <location>
        <begin position="250"/>
        <end position="268"/>
    </location>
</feature>
<keyword evidence="4" id="KW-1185">Reference proteome</keyword>
<dbReference type="AlphaFoldDB" id="A0A0M4QJI2"/>
<dbReference type="KEGG" id="aaq:AOC05_15315"/>
<dbReference type="Proteomes" id="UP000062833">
    <property type="component" value="Chromosome"/>
</dbReference>
<accession>A0A0M4QJI2</accession>
<evidence type="ECO:0000313" key="4">
    <source>
        <dbReference type="Proteomes" id="UP000062833"/>
    </source>
</evidence>
<dbReference type="EMBL" id="CP012677">
    <property type="protein sequence ID" value="ALE94304.1"/>
    <property type="molecule type" value="Genomic_DNA"/>
</dbReference>
<evidence type="ECO:0000256" key="1">
    <source>
        <dbReference type="SAM" id="MobiDB-lite"/>
    </source>
</evidence>
<reference evidence="4" key="1">
    <citation type="submission" date="2015-09" db="EMBL/GenBank/DDBJ databases">
        <title>Complete genome of Arthrobacter alpinus strain R3.8.</title>
        <authorList>
            <person name="See-Too W.S."/>
            <person name="Chan K.G."/>
        </authorList>
    </citation>
    <scope>NUCLEOTIDE SEQUENCE [LARGE SCALE GENOMIC DNA]</scope>
    <source>
        <strain evidence="4">R3.8</strain>
    </source>
</reference>
<evidence type="ECO:0000256" key="2">
    <source>
        <dbReference type="SAM" id="Phobius"/>
    </source>
</evidence>
<feature type="compositionally biased region" description="Low complexity" evidence="1">
    <location>
        <begin position="284"/>
        <end position="304"/>
    </location>
</feature>
<protein>
    <submittedName>
        <fullName evidence="3">Uncharacterized protein</fullName>
    </submittedName>
</protein>
<keyword evidence="2" id="KW-0812">Transmembrane</keyword>
<dbReference type="PATRIC" id="fig|656366.3.peg.3307"/>
<feature type="region of interest" description="Disordered" evidence="1">
    <location>
        <begin position="282"/>
        <end position="304"/>
    </location>
</feature>
<organism evidence="3 4">
    <name type="scientific">Arthrobacter alpinus</name>
    <dbReference type="NCBI Taxonomy" id="656366"/>
    <lineage>
        <taxon>Bacteria</taxon>
        <taxon>Bacillati</taxon>
        <taxon>Actinomycetota</taxon>
        <taxon>Actinomycetes</taxon>
        <taxon>Micrococcales</taxon>
        <taxon>Micrococcaceae</taxon>
        <taxon>Arthrobacter</taxon>
    </lineage>
</organism>